<dbReference type="HOGENOM" id="CLU_033726_1_0_1"/>
<accession>R7YMX3</accession>
<dbReference type="EMBL" id="JH767561">
    <property type="protein sequence ID" value="EON63144.1"/>
    <property type="molecule type" value="Genomic_DNA"/>
</dbReference>
<dbReference type="RefSeq" id="XP_007778461.1">
    <property type="nucleotide sequence ID" value="XM_007780271.1"/>
</dbReference>
<dbReference type="OrthoDB" id="2245989at2759"/>
<dbReference type="PANTHER" id="PTHR38116">
    <property type="entry name" value="CHROMOSOME 7, WHOLE GENOME SHOTGUN SEQUENCE"/>
    <property type="match status" value="1"/>
</dbReference>
<dbReference type="STRING" id="1168221.R7YMX3"/>
<evidence type="ECO:0000313" key="2">
    <source>
        <dbReference type="EMBL" id="EON63144.1"/>
    </source>
</evidence>
<proteinExistence type="predicted"/>
<feature type="region of interest" description="Disordered" evidence="1">
    <location>
        <begin position="1"/>
        <end position="23"/>
    </location>
</feature>
<evidence type="ECO:0008006" key="4">
    <source>
        <dbReference type="Google" id="ProtNLM"/>
    </source>
</evidence>
<reference evidence="3" key="1">
    <citation type="submission" date="2012-06" db="EMBL/GenBank/DDBJ databases">
        <title>The genome sequence of Coniosporium apollinis CBS 100218.</title>
        <authorList>
            <consortium name="The Broad Institute Genome Sequencing Platform"/>
            <person name="Cuomo C."/>
            <person name="Gorbushina A."/>
            <person name="Noack S."/>
            <person name="Walker B."/>
            <person name="Young S.K."/>
            <person name="Zeng Q."/>
            <person name="Gargeya S."/>
            <person name="Fitzgerald M."/>
            <person name="Haas B."/>
            <person name="Abouelleil A."/>
            <person name="Alvarado L."/>
            <person name="Arachchi H.M."/>
            <person name="Berlin A.M."/>
            <person name="Chapman S.B."/>
            <person name="Goldberg J."/>
            <person name="Griggs A."/>
            <person name="Gujja S."/>
            <person name="Hansen M."/>
            <person name="Howarth C."/>
            <person name="Imamovic A."/>
            <person name="Larimer J."/>
            <person name="McCowan C."/>
            <person name="Montmayeur A."/>
            <person name="Murphy C."/>
            <person name="Neiman D."/>
            <person name="Pearson M."/>
            <person name="Priest M."/>
            <person name="Roberts A."/>
            <person name="Saif S."/>
            <person name="Shea T."/>
            <person name="Sisk P."/>
            <person name="Sykes S."/>
            <person name="Wortman J."/>
            <person name="Nusbaum C."/>
            <person name="Birren B."/>
        </authorList>
    </citation>
    <scope>NUCLEOTIDE SEQUENCE [LARGE SCALE GENOMIC DNA]</scope>
    <source>
        <strain evidence="3">CBS 100218</strain>
    </source>
</reference>
<protein>
    <recommendedName>
        <fullName evidence="4">BZIP domain-containing protein</fullName>
    </recommendedName>
</protein>
<dbReference type="Pfam" id="PF11905">
    <property type="entry name" value="DUF3425"/>
    <property type="match status" value="1"/>
</dbReference>
<gene>
    <name evidence="2" type="ORF">W97_02371</name>
</gene>
<sequence>MLAHLQTDSDCWHGVQDPKKRKQIQDRLAQRARRKRRAESSQALALRGAQEDIPTDAFAVTIIELPFNTSPASLDSSASPASCPSFGSELSIGVDHSLLTKHVSSVFAALFNNGRILGIPCGIQVPILSRPCTAKTPLSLHPTQSQMTVLHIPWIDRFPFPKMRDNVIQLSGIIDEEVFLCDLFTTDSFTIVPGSVSWDPMAWVVTNPFEKKWGYLFY</sequence>
<organism evidence="2 3">
    <name type="scientific">Coniosporium apollinis (strain CBS 100218)</name>
    <name type="common">Rock-inhabiting black yeast</name>
    <dbReference type="NCBI Taxonomy" id="1168221"/>
    <lineage>
        <taxon>Eukaryota</taxon>
        <taxon>Fungi</taxon>
        <taxon>Dikarya</taxon>
        <taxon>Ascomycota</taxon>
        <taxon>Pezizomycotina</taxon>
        <taxon>Dothideomycetes</taxon>
        <taxon>Dothideomycetes incertae sedis</taxon>
        <taxon>Coniosporium</taxon>
    </lineage>
</organism>
<keyword evidence="3" id="KW-1185">Reference proteome</keyword>
<dbReference type="Proteomes" id="UP000016924">
    <property type="component" value="Unassembled WGS sequence"/>
</dbReference>
<name>R7YMX3_CONA1</name>
<dbReference type="GeneID" id="19899682"/>
<evidence type="ECO:0000256" key="1">
    <source>
        <dbReference type="SAM" id="MobiDB-lite"/>
    </source>
</evidence>
<dbReference type="InterPro" id="IPR021833">
    <property type="entry name" value="DUF3425"/>
</dbReference>
<dbReference type="AlphaFoldDB" id="R7YMX3"/>
<dbReference type="PANTHER" id="PTHR38116:SF1">
    <property type="entry name" value="BZIP DOMAIN-CONTAINING PROTEIN"/>
    <property type="match status" value="1"/>
</dbReference>
<evidence type="ECO:0000313" key="3">
    <source>
        <dbReference type="Proteomes" id="UP000016924"/>
    </source>
</evidence>
<dbReference type="OMA" id="WRMEEEW"/>